<protein>
    <submittedName>
        <fullName evidence="1">Uncharacterized protein</fullName>
    </submittedName>
</protein>
<gene>
    <name evidence="1" type="ORF">Q5Y72_12855</name>
</gene>
<accession>A0ABT9JDS4</accession>
<comment type="caution">
    <text evidence="1">The sequence shown here is derived from an EMBL/GenBank/DDBJ whole genome shotgun (WGS) entry which is preliminary data.</text>
</comment>
<dbReference type="EMBL" id="JAVAMQ010000011">
    <property type="protein sequence ID" value="MDP5307976.1"/>
    <property type="molecule type" value="Genomic_DNA"/>
</dbReference>
<dbReference type="Proteomes" id="UP001224997">
    <property type="component" value="Unassembled WGS sequence"/>
</dbReference>
<keyword evidence="2" id="KW-1185">Reference proteome</keyword>
<dbReference type="RefSeq" id="WP_305963821.1">
    <property type="nucleotide sequence ID" value="NZ_JAVAMQ010000011.1"/>
</dbReference>
<evidence type="ECO:0000313" key="1">
    <source>
        <dbReference type="EMBL" id="MDP5307976.1"/>
    </source>
</evidence>
<evidence type="ECO:0000313" key="2">
    <source>
        <dbReference type="Proteomes" id="UP001224997"/>
    </source>
</evidence>
<proteinExistence type="predicted"/>
<name>A0ABT9JDS4_9RHOB</name>
<sequence>MDDASARAVAASEDRLSVAFRTDARVRTKTGFEAYLASLQKQGRVKEADLYPLPHQAYLFAVTSFKRRTPCGTAR</sequence>
<organism evidence="1 2">
    <name type="scientific">Paracoccus spongiarum</name>
    <dbReference type="NCBI Taxonomy" id="3064387"/>
    <lineage>
        <taxon>Bacteria</taxon>
        <taxon>Pseudomonadati</taxon>
        <taxon>Pseudomonadota</taxon>
        <taxon>Alphaproteobacteria</taxon>
        <taxon>Rhodobacterales</taxon>
        <taxon>Paracoccaceae</taxon>
        <taxon>Paracoccus</taxon>
    </lineage>
</organism>
<reference evidence="1 2" key="1">
    <citation type="submission" date="2023-08" db="EMBL/GenBank/DDBJ databases">
        <authorList>
            <person name="Park J.-S."/>
        </authorList>
    </citation>
    <scope>NUCLEOTIDE SEQUENCE [LARGE SCALE GENOMIC DNA]</scope>
    <source>
        <strain evidence="1 2">2205BS29-5</strain>
    </source>
</reference>